<dbReference type="EMBL" id="KK198760">
    <property type="protein sequence ID" value="KCW57598.1"/>
    <property type="molecule type" value="Genomic_DNA"/>
</dbReference>
<dbReference type="OMA" id="EFMWELK"/>
<evidence type="ECO:0000256" key="1">
    <source>
        <dbReference type="SAM" id="MobiDB-lite"/>
    </source>
</evidence>
<reference evidence="3" key="1">
    <citation type="submission" date="2013-07" db="EMBL/GenBank/DDBJ databases">
        <title>The genome of Eucalyptus grandis.</title>
        <authorList>
            <person name="Schmutz J."/>
            <person name="Hayes R."/>
            <person name="Myburg A."/>
            <person name="Tuskan G."/>
            <person name="Grattapaglia D."/>
            <person name="Rokhsar D.S."/>
        </authorList>
    </citation>
    <scope>NUCLEOTIDE SEQUENCE</scope>
    <source>
        <tissue evidence="3">Leaf extractions</tissue>
    </source>
</reference>
<dbReference type="AlphaFoldDB" id="A0A059AUR5"/>
<feature type="compositionally biased region" description="Basic and acidic residues" evidence="1">
    <location>
        <begin position="97"/>
        <end position="108"/>
    </location>
</feature>
<proteinExistence type="predicted"/>
<dbReference type="PANTHER" id="PTHR34800:SF1">
    <property type="entry name" value="TETRAPYRROLE-BINDING PROTEIN, CHLOROPLASTIC"/>
    <property type="match status" value="1"/>
</dbReference>
<feature type="region of interest" description="Disordered" evidence="1">
    <location>
        <begin position="55"/>
        <end position="108"/>
    </location>
</feature>
<evidence type="ECO:0000259" key="2">
    <source>
        <dbReference type="Pfam" id="PF05419"/>
    </source>
</evidence>
<dbReference type="InParanoid" id="A0A059AUR5"/>
<organism evidence="3">
    <name type="scientific">Eucalyptus grandis</name>
    <name type="common">Flooded gum</name>
    <dbReference type="NCBI Taxonomy" id="71139"/>
    <lineage>
        <taxon>Eukaryota</taxon>
        <taxon>Viridiplantae</taxon>
        <taxon>Streptophyta</taxon>
        <taxon>Embryophyta</taxon>
        <taxon>Tracheophyta</taxon>
        <taxon>Spermatophyta</taxon>
        <taxon>Magnoliopsida</taxon>
        <taxon>eudicotyledons</taxon>
        <taxon>Gunneridae</taxon>
        <taxon>Pentapetalae</taxon>
        <taxon>rosids</taxon>
        <taxon>malvids</taxon>
        <taxon>Myrtales</taxon>
        <taxon>Myrtaceae</taxon>
        <taxon>Myrtoideae</taxon>
        <taxon>Eucalypteae</taxon>
        <taxon>Eucalyptus</taxon>
    </lineage>
</organism>
<evidence type="ECO:0000313" key="3">
    <source>
        <dbReference type="EMBL" id="KCW57598.1"/>
    </source>
</evidence>
<dbReference type="SUPFAM" id="SSF140869">
    <property type="entry name" value="GUN4-like"/>
    <property type="match status" value="1"/>
</dbReference>
<name>A0A059AUR5_EUCGR</name>
<dbReference type="STRING" id="71139.A0A059AUR5"/>
<dbReference type="PANTHER" id="PTHR34800">
    <property type="entry name" value="TETRAPYRROLE-BINDING PROTEIN, CHLOROPLASTIC"/>
    <property type="match status" value="1"/>
</dbReference>
<dbReference type="InterPro" id="IPR008629">
    <property type="entry name" value="GUN4-like"/>
</dbReference>
<sequence>MKKLDTEVEQYNYKAFPTEFMWELKEDTPEGHLPLTNALRGTRLLSNILTHPAFADAEAEGGGGEEGEAQERGDPAIKKGGLLKGLKGENASSSKPQSERVFKPDYSF</sequence>
<gene>
    <name evidence="3" type="ORF">EUGRSUZ_H00371</name>
</gene>
<protein>
    <recommendedName>
        <fullName evidence="2">GUN4-like domain-containing protein</fullName>
    </recommendedName>
</protein>
<dbReference type="Gramene" id="KCW57598">
    <property type="protein sequence ID" value="KCW57598"/>
    <property type="gene ID" value="EUGRSUZ_H00371"/>
</dbReference>
<dbReference type="Pfam" id="PF05419">
    <property type="entry name" value="GUN4"/>
    <property type="match status" value="1"/>
</dbReference>
<feature type="compositionally biased region" description="Acidic residues" evidence="1">
    <location>
        <begin position="57"/>
        <end position="68"/>
    </location>
</feature>
<dbReference type="InterPro" id="IPR037215">
    <property type="entry name" value="GUN4-like_sf"/>
</dbReference>
<dbReference type="Gene3D" id="1.10.10.1770">
    <property type="entry name" value="Gun4-like"/>
    <property type="match status" value="1"/>
</dbReference>
<dbReference type="eggNOG" id="ENOG502QWGS">
    <property type="taxonomic scope" value="Eukaryota"/>
</dbReference>
<accession>A0A059AUR5</accession>
<feature type="domain" description="GUN4-like" evidence="2">
    <location>
        <begin position="9"/>
        <end position="52"/>
    </location>
</feature>